<dbReference type="GO" id="GO:0018578">
    <property type="term" value="F:protocatechuate 3,4-dioxygenase activity"/>
    <property type="evidence" value="ECO:0007669"/>
    <property type="project" value="InterPro"/>
</dbReference>
<evidence type="ECO:0000259" key="4">
    <source>
        <dbReference type="Pfam" id="PF00775"/>
    </source>
</evidence>
<reference evidence="5" key="1">
    <citation type="submission" date="2018-05" db="EMBL/GenBank/DDBJ databases">
        <authorList>
            <person name="Lanie J.A."/>
            <person name="Ng W.-L."/>
            <person name="Kazmierczak K.M."/>
            <person name="Andrzejewski T.M."/>
            <person name="Davidsen T.M."/>
            <person name="Wayne K.J."/>
            <person name="Tettelin H."/>
            <person name="Glass J.I."/>
            <person name="Rusch D."/>
            <person name="Podicherti R."/>
            <person name="Tsui H.-C.T."/>
            <person name="Winkler M.E."/>
        </authorList>
    </citation>
    <scope>NUCLEOTIDE SEQUENCE</scope>
</reference>
<dbReference type="PANTHER" id="PTHR33711">
    <property type="entry name" value="DIOXYGENASE, PUTATIVE (AFU_ORTHOLOGUE AFUA_2G02910)-RELATED"/>
    <property type="match status" value="1"/>
</dbReference>
<keyword evidence="3" id="KW-0560">Oxidoreductase</keyword>
<evidence type="ECO:0000313" key="5">
    <source>
        <dbReference type="EMBL" id="SVC86956.1"/>
    </source>
</evidence>
<feature type="domain" description="Intradiol ring-cleavage dioxygenases" evidence="4">
    <location>
        <begin position="46"/>
        <end position="202"/>
    </location>
</feature>
<dbReference type="InterPro" id="IPR050770">
    <property type="entry name" value="Intradiol_RC_Dioxygenase"/>
</dbReference>
<name>A0A382QNC7_9ZZZZ</name>
<dbReference type="InterPro" id="IPR000627">
    <property type="entry name" value="Intradiol_dOase_C"/>
</dbReference>
<dbReference type="InterPro" id="IPR015889">
    <property type="entry name" value="Intradiol_dOase_core"/>
</dbReference>
<protein>
    <recommendedName>
        <fullName evidence="4">Intradiol ring-cleavage dioxygenases domain-containing protein</fullName>
    </recommendedName>
</protein>
<evidence type="ECO:0000256" key="1">
    <source>
        <dbReference type="ARBA" id="ARBA00007825"/>
    </source>
</evidence>
<dbReference type="EMBL" id="UINC01115718">
    <property type="protein sequence ID" value="SVC86956.1"/>
    <property type="molecule type" value="Genomic_DNA"/>
</dbReference>
<organism evidence="5">
    <name type="scientific">marine metagenome</name>
    <dbReference type="NCBI Taxonomy" id="408172"/>
    <lineage>
        <taxon>unclassified sequences</taxon>
        <taxon>metagenomes</taxon>
        <taxon>ecological metagenomes</taxon>
    </lineage>
</organism>
<dbReference type="Pfam" id="PF00775">
    <property type="entry name" value="Dioxygenase_C"/>
    <property type="match status" value="1"/>
</dbReference>
<dbReference type="Gene3D" id="2.60.130.10">
    <property type="entry name" value="Aromatic compound dioxygenase"/>
    <property type="match status" value="1"/>
</dbReference>
<accession>A0A382QNC7</accession>
<proteinExistence type="inferred from homology"/>
<sequence length="219" mass="25479">MQNHFNQQRRNFLKSSFALGALITVDWLVPSFSYSGCVTTPRESSGPFYPLSYPLDQDNDLTYVKDKSQKAKGEIVYLKGLVQDEDCKPISKAMVEIWQACATGRYNHPGDRNPAELDPNFQYWGKAITNKQGEYGFKTIKPGSYPVSWFWKRPPHIHFTVRSPKHPELTTQMYFSEEPLNHKDRLLQNHPKEEQDKCIVTFHQVQQKRLGKFNLILKK</sequence>
<dbReference type="SUPFAM" id="SSF49482">
    <property type="entry name" value="Aromatic compound dioxygenase"/>
    <property type="match status" value="1"/>
</dbReference>
<dbReference type="CDD" id="cd03459">
    <property type="entry name" value="3_4-PCD"/>
    <property type="match status" value="1"/>
</dbReference>
<keyword evidence="2" id="KW-0223">Dioxygenase</keyword>
<dbReference type="InterPro" id="IPR039387">
    <property type="entry name" value="3_4-PCD"/>
</dbReference>
<dbReference type="PANTHER" id="PTHR33711:SF10">
    <property type="entry name" value="INTRADIOL RING-CLEAVAGE DIOXYGENASES DOMAIN-CONTAINING PROTEIN"/>
    <property type="match status" value="1"/>
</dbReference>
<evidence type="ECO:0000256" key="2">
    <source>
        <dbReference type="ARBA" id="ARBA00022964"/>
    </source>
</evidence>
<dbReference type="AlphaFoldDB" id="A0A382QNC7"/>
<dbReference type="GO" id="GO:0008199">
    <property type="term" value="F:ferric iron binding"/>
    <property type="evidence" value="ECO:0007669"/>
    <property type="project" value="InterPro"/>
</dbReference>
<evidence type="ECO:0000256" key="3">
    <source>
        <dbReference type="ARBA" id="ARBA00023002"/>
    </source>
</evidence>
<gene>
    <name evidence="5" type="ORF">METZ01_LOCUS339810</name>
</gene>
<comment type="similarity">
    <text evidence="1">Belongs to the intradiol ring-cleavage dioxygenase family.</text>
</comment>